<protein>
    <submittedName>
        <fullName evidence="1">Uncharacterized protein</fullName>
    </submittedName>
</protein>
<sequence>MTYVKVVDHRASCRPQIARTMALGRLLLSLAAATVVWSFARAGGSLDTFVAGTADHVVRDVQVSMKAGRSIPAEQKYRFEGATRRLYLRRLRHRRWCAQFQYPRTFGYVLKWNDTAGEGIVIDQEQTQKYLVIRDEIGAAYHKHATLQVTEFVEFFKTDEMDEESGLPLAKNVTGPHGANTKGSQDYREIMLRSGNFPKRWEDTYDDYEKKATGVPDVSALEFFAARLGNGGLNRNGDAVIQQSDPKRPFSAAKASYLFLSKPELSRSLCLNSFDTKDPWPNSVPFSVHCGIHCSWWLSFDMQLSPEELSAQTKERPVFC</sequence>
<keyword evidence="2" id="KW-1185">Reference proteome</keyword>
<name>A0ABP0IAJ4_9DINO</name>
<dbReference type="Proteomes" id="UP001642484">
    <property type="component" value="Unassembled WGS sequence"/>
</dbReference>
<accession>A0ABP0IAJ4</accession>
<gene>
    <name evidence="1" type="ORF">CCMP2556_LOCUS5457</name>
</gene>
<dbReference type="EMBL" id="CAXAMN010002281">
    <property type="protein sequence ID" value="CAK8998931.1"/>
    <property type="molecule type" value="Genomic_DNA"/>
</dbReference>
<organism evidence="1 2">
    <name type="scientific">Durusdinium trenchii</name>
    <dbReference type="NCBI Taxonomy" id="1381693"/>
    <lineage>
        <taxon>Eukaryota</taxon>
        <taxon>Sar</taxon>
        <taxon>Alveolata</taxon>
        <taxon>Dinophyceae</taxon>
        <taxon>Suessiales</taxon>
        <taxon>Symbiodiniaceae</taxon>
        <taxon>Durusdinium</taxon>
    </lineage>
</organism>
<evidence type="ECO:0000313" key="1">
    <source>
        <dbReference type="EMBL" id="CAK8998931.1"/>
    </source>
</evidence>
<evidence type="ECO:0000313" key="2">
    <source>
        <dbReference type="Proteomes" id="UP001642484"/>
    </source>
</evidence>
<comment type="caution">
    <text evidence="1">The sequence shown here is derived from an EMBL/GenBank/DDBJ whole genome shotgun (WGS) entry which is preliminary data.</text>
</comment>
<reference evidence="1 2" key="1">
    <citation type="submission" date="2024-02" db="EMBL/GenBank/DDBJ databases">
        <authorList>
            <person name="Chen Y."/>
            <person name="Shah S."/>
            <person name="Dougan E. K."/>
            <person name="Thang M."/>
            <person name="Chan C."/>
        </authorList>
    </citation>
    <scope>NUCLEOTIDE SEQUENCE [LARGE SCALE GENOMIC DNA]</scope>
</reference>
<proteinExistence type="predicted"/>